<organism evidence="1 2">
    <name type="scientific">Phormidium yuhuli AB48</name>
    <dbReference type="NCBI Taxonomy" id="2940671"/>
    <lineage>
        <taxon>Bacteria</taxon>
        <taxon>Bacillati</taxon>
        <taxon>Cyanobacteriota</taxon>
        <taxon>Cyanophyceae</taxon>
        <taxon>Oscillatoriophycideae</taxon>
        <taxon>Oscillatoriales</taxon>
        <taxon>Oscillatoriaceae</taxon>
        <taxon>Phormidium</taxon>
        <taxon>Phormidium yuhuli</taxon>
    </lineage>
</organism>
<reference evidence="1" key="1">
    <citation type="submission" date="2022-06" db="EMBL/GenBank/DDBJ databases">
        <title>Genome sequence of Phormidium yuhuli AB48 isolated from an industrial photobioreactor environment.</title>
        <authorList>
            <person name="Qiu Y."/>
            <person name="Noonan A.J.C."/>
            <person name="Dofher K."/>
            <person name="Koch M."/>
            <person name="Kieft B."/>
            <person name="Lin X."/>
            <person name="Ziels R.M."/>
            <person name="Hallam S.J."/>
        </authorList>
    </citation>
    <scope>NUCLEOTIDE SEQUENCE</scope>
    <source>
        <strain evidence="1">AB48</strain>
    </source>
</reference>
<dbReference type="GO" id="GO:0032259">
    <property type="term" value="P:methylation"/>
    <property type="evidence" value="ECO:0007669"/>
    <property type="project" value="UniProtKB-KW"/>
</dbReference>
<dbReference type="SUPFAM" id="SSF53335">
    <property type="entry name" value="S-adenosyl-L-methionine-dependent methyltransferases"/>
    <property type="match status" value="1"/>
</dbReference>
<keyword evidence="1" id="KW-0808">Transferase</keyword>
<proteinExistence type="predicted"/>
<name>A0ABY5AQ16_9CYAN</name>
<dbReference type="InterPro" id="IPR029063">
    <property type="entry name" value="SAM-dependent_MTases_sf"/>
</dbReference>
<gene>
    <name evidence="1" type="ORF">NEA10_16715</name>
</gene>
<evidence type="ECO:0000313" key="1">
    <source>
        <dbReference type="EMBL" id="USR90461.1"/>
    </source>
</evidence>
<evidence type="ECO:0000313" key="2">
    <source>
        <dbReference type="Proteomes" id="UP001056708"/>
    </source>
</evidence>
<keyword evidence="2" id="KW-1185">Reference proteome</keyword>
<sequence length="216" mass="25360">MDCQAPKVCRVCRSPQVVFFMTVGDRHYWRCNHCQATFLAAEQLPGPEFERERYELHENDPNDDGYRQFLHRLADPLLSRLAPQQQGLDYGCGAASALKPMFEAAGHSLALYDPFFFGDRTPLQHRYDFITCSEVVEHFHQPASEFDQLRDLLNPGGWLAIMTCFQTEDRAFANWHYRRHPTHVTFYRQYSFEVIAQQWGYHCEIPRRNVVLLRKA</sequence>
<protein>
    <submittedName>
        <fullName evidence="1">Class I SAM-dependent methyltransferase</fullName>
    </submittedName>
</protein>
<dbReference type="Gene3D" id="3.40.50.150">
    <property type="entry name" value="Vaccinia Virus protein VP39"/>
    <property type="match status" value="1"/>
</dbReference>
<dbReference type="EMBL" id="CP098611">
    <property type="protein sequence ID" value="USR90461.1"/>
    <property type="molecule type" value="Genomic_DNA"/>
</dbReference>
<dbReference type="Proteomes" id="UP001056708">
    <property type="component" value="Chromosome"/>
</dbReference>
<keyword evidence="1" id="KW-0489">Methyltransferase</keyword>
<dbReference type="RefSeq" id="WP_252662489.1">
    <property type="nucleotide sequence ID" value="NZ_CP098611.1"/>
</dbReference>
<accession>A0ABY5AQ16</accession>
<dbReference type="GO" id="GO:0008168">
    <property type="term" value="F:methyltransferase activity"/>
    <property type="evidence" value="ECO:0007669"/>
    <property type="project" value="UniProtKB-KW"/>
</dbReference>
<dbReference type="Pfam" id="PF13489">
    <property type="entry name" value="Methyltransf_23"/>
    <property type="match status" value="1"/>
</dbReference>